<dbReference type="EMBL" id="FOFR01000030">
    <property type="protein sequence ID" value="SES28770.1"/>
    <property type="molecule type" value="Genomic_DNA"/>
</dbReference>
<accession>A0A1H9W490</accession>
<dbReference type="Proteomes" id="UP000199352">
    <property type="component" value="Unassembled WGS sequence"/>
</dbReference>
<sequence length="146" mass="16078">MTPPQPEAVRYTTSRAGHRGSDELVPGLLLAISFTNGPDGAQTEVRLETEEITAWSEFHDERGTLVLDFDLRSVATAACRNTGFYLWGQARFDRTMHTFSGTLSALCNDREGTIPYRWEGEVAQENRNIAQQLALLLTAAVTGSST</sequence>
<reference evidence="3" key="1">
    <citation type="submission" date="2016-10" db="EMBL/GenBank/DDBJ databases">
        <authorList>
            <person name="Varghese N."/>
            <person name="Submissions S."/>
        </authorList>
    </citation>
    <scope>NUCLEOTIDE SEQUENCE [LARGE SCALE GENOMIC DNA]</scope>
    <source>
        <strain evidence="3">CGMCC 4.3525</strain>
    </source>
</reference>
<proteinExistence type="predicted"/>
<evidence type="ECO:0000313" key="3">
    <source>
        <dbReference type="Proteomes" id="UP000199352"/>
    </source>
</evidence>
<feature type="region of interest" description="Disordered" evidence="1">
    <location>
        <begin position="1"/>
        <end position="20"/>
    </location>
</feature>
<name>A0A1H9W490_9PSEU</name>
<dbReference type="RefSeq" id="WP_089961039.1">
    <property type="nucleotide sequence ID" value="NZ_FOFR01000030.1"/>
</dbReference>
<protein>
    <submittedName>
        <fullName evidence="2">Uncharacterized protein</fullName>
    </submittedName>
</protein>
<keyword evidence="3" id="KW-1185">Reference proteome</keyword>
<gene>
    <name evidence="2" type="ORF">SAMN05216188_13073</name>
</gene>
<evidence type="ECO:0000313" key="2">
    <source>
        <dbReference type="EMBL" id="SES28770.1"/>
    </source>
</evidence>
<dbReference type="AlphaFoldDB" id="A0A1H9W490"/>
<evidence type="ECO:0000256" key="1">
    <source>
        <dbReference type="SAM" id="MobiDB-lite"/>
    </source>
</evidence>
<organism evidence="2 3">
    <name type="scientific">Lentzea xinjiangensis</name>
    <dbReference type="NCBI Taxonomy" id="402600"/>
    <lineage>
        <taxon>Bacteria</taxon>
        <taxon>Bacillati</taxon>
        <taxon>Actinomycetota</taxon>
        <taxon>Actinomycetes</taxon>
        <taxon>Pseudonocardiales</taxon>
        <taxon>Pseudonocardiaceae</taxon>
        <taxon>Lentzea</taxon>
    </lineage>
</organism>
<dbReference type="STRING" id="402600.SAMN05216188_13073"/>